<reference evidence="3 4" key="1">
    <citation type="submission" date="2019-10" db="EMBL/GenBank/DDBJ databases">
        <title>Whole-genome sequence of the purple nonsulfur photosynthetic bacterium Rhodocyclus tenuis.</title>
        <authorList>
            <person name="Kyndt J.A."/>
            <person name="Meyer T.E."/>
        </authorList>
    </citation>
    <scope>NUCLEOTIDE SEQUENCE [LARGE SCALE GENOMIC DNA]</scope>
    <source>
        <strain evidence="3 4">DSM 110</strain>
    </source>
</reference>
<keyword evidence="2" id="KW-0732">Signal</keyword>
<feature type="compositionally biased region" description="Basic and acidic residues" evidence="1">
    <location>
        <begin position="56"/>
        <end position="68"/>
    </location>
</feature>
<sequence>MALAVSGAFLFSPFAALPAHAAGDADLAAIRAQIAEMKSAYEQRISALESRLQEAERSASRAEQRAGDAESGAAQATAVAQQAAQRPESAAAFNPEISLILSGNYSNLSQNPANRRLQGFLPSNGEKMPETRSFNLGESELAVSANVDHLFRGNFRLSLAQDNSVSVEEASVQTLGMGGGANLKFGRFLSGVGYLNEQHAHEWDFSDAPLPYQAFFGNALGMDGVQARWLAPTPMFLEIGAEAARAQSFPTTDSTRSKNGMMSGALFAHIGDELGTDNNWRAGLSYFQSKPQDRRYDDPLVGNDALHNSFSGDSKTWIADVLWKWAPNGNASQQNLKVQGEYFRRSEDGTLAYDTGNVSNAAASGGYRNTQSGFYAQTVWQFMPRWRVGYRYDRLDSGSPVLGSSLAAANLPLLASFTPTRNTLMVDWSASEFSRIRLQVAEDKTRPDATDHQIWLQYVMSLGAHGAHKF</sequence>
<evidence type="ECO:0000313" key="4">
    <source>
        <dbReference type="Proteomes" id="UP000480275"/>
    </source>
</evidence>
<dbReference type="Gene3D" id="2.40.160.10">
    <property type="entry name" value="Porin"/>
    <property type="match status" value="1"/>
</dbReference>
<dbReference type="InterPro" id="IPR023614">
    <property type="entry name" value="Porin_dom_sf"/>
</dbReference>
<dbReference type="SUPFAM" id="SSF56935">
    <property type="entry name" value="Porins"/>
    <property type="match status" value="1"/>
</dbReference>
<dbReference type="AlphaFoldDB" id="A0A6L5JY06"/>
<proteinExistence type="predicted"/>
<accession>A0A6L5JY06</accession>
<evidence type="ECO:0000256" key="2">
    <source>
        <dbReference type="SAM" id="SignalP"/>
    </source>
</evidence>
<dbReference type="OrthoDB" id="9788733at2"/>
<protein>
    <recommendedName>
        <fullName evidence="5">TonB-dependent receptor</fullName>
    </recommendedName>
</protein>
<feature type="region of interest" description="Disordered" evidence="1">
    <location>
        <begin position="56"/>
        <end position="81"/>
    </location>
</feature>
<feature type="signal peptide" evidence="2">
    <location>
        <begin position="1"/>
        <end position="21"/>
    </location>
</feature>
<dbReference type="EMBL" id="WIXJ01000005">
    <property type="protein sequence ID" value="MQY51921.1"/>
    <property type="molecule type" value="Genomic_DNA"/>
</dbReference>
<evidence type="ECO:0000256" key="1">
    <source>
        <dbReference type="SAM" id="MobiDB-lite"/>
    </source>
</evidence>
<evidence type="ECO:0000313" key="3">
    <source>
        <dbReference type="EMBL" id="MQY51921.1"/>
    </source>
</evidence>
<name>A0A6L5JY06_RHOTE</name>
<organism evidence="3 4">
    <name type="scientific">Rhodocyclus tenuis</name>
    <name type="common">Rhodospirillum tenue</name>
    <dbReference type="NCBI Taxonomy" id="1066"/>
    <lineage>
        <taxon>Bacteria</taxon>
        <taxon>Pseudomonadati</taxon>
        <taxon>Pseudomonadota</taxon>
        <taxon>Betaproteobacteria</taxon>
        <taxon>Rhodocyclales</taxon>
        <taxon>Rhodocyclaceae</taxon>
        <taxon>Rhodocyclus</taxon>
    </lineage>
</organism>
<dbReference type="Proteomes" id="UP000480275">
    <property type="component" value="Unassembled WGS sequence"/>
</dbReference>
<evidence type="ECO:0008006" key="5">
    <source>
        <dbReference type="Google" id="ProtNLM"/>
    </source>
</evidence>
<comment type="caution">
    <text evidence="3">The sequence shown here is derived from an EMBL/GenBank/DDBJ whole genome shotgun (WGS) entry which is preliminary data.</text>
</comment>
<gene>
    <name evidence="3" type="ORF">GHK24_09040</name>
</gene>
<feature type="chain" id="PRO_5026800767" description="TonB-dependent receptor" evidence="2">
    <location>
        <begin position="22"/>
        <end position="470"/>
    </location>
</feature>